<dbReference type="Proteomes" id="UP001143328">
    <property type="component" value="Unassembled WGS sequence"/>
</dbReference>
<name>A0A9W6K6D4_9PSED</name>
<evidence type="ECO:0000313" key="2">
    <source>
        <dbReference type="Proteomes" id="UP001143328"/>
    </source>
</evidence>
<comment type="caution">
    <text evidence="1">The sequence shown here is derived from an EMBL/GenBank/DDBJ whole genome shotgun (WGS) entry which is preliminary data.</text>
</comment>
<sequence>MAATKPSNSTTARAKKVLTLTSTFATKYGKRLPTSAKPELEVTAVQTHADYKSMTCANTQSRLRAIGVRLQRSKRFPRRESACSDSATDSPSPIIKVLAVAIAPACLSAPDDSA</sequence>
<dbReference type="AlphaFoldDB" id="A0A9W6K6D4"/>
<gene>
    <name evidence="1" type="ORF">GCM10017655_18910</name>
</gene>
<reference evidence="1" key="2">
    <citation type="submission" date="2023-01" db="EMBL/GenBank/DDBJ databases">
        <authorList>
            <person name="Sun Q."/>
            <person name="Evtushenko L."/>
        </authorList>
    </citation>
    <scope>NUCLEOTIDE SEQUENCE</scope>
    <source>
        <strain evidence="1">VKM B-2935</strain>
    </source>
</reference>
<reference evidence="1" key="1">
    <citation type="journal article" date="2014" name="Int. J. Syst. Evol. Microbiol.">
        <title>Complete genome sequence of Corynebacterium casei LMG S-19264T (=DSM 44701T), isolated from a smear-ripened cheese.</title>
        <authorList>
            <consortium name="US DOE Joint Genome Institute (JGI-PGF)"/>
            <person name="Walter F."/>
            <person name="Albersmeier A."/>
            <person name="Kalinowski J."/>
            <person name="Ruckert C."/>
        </authorList>
    </citation>
    <scope>NUCLEOTIDE SEQUENCE</scope>
    <source>
        <strain evidence="1">VKM B-2935</strain>
    </source>
</reference>
<keyword evidence="2" id="KW-1185">Reference proteome</keyword>
<proteinExistence type="predicted"/>
<dbReference type="EMBL" id="BSFN01000004">
    <property type="protein sequence ID" value="GLK88829.1"/>
    <property type="molecule type" value="Genomic_DNA"/>
</dbReference>
<accession>A0A9W6K6D4</accession>
<protein>
    <submittedName>
        <fullName evidence="1">Uncharacterized protein</fullName>
    </submittedName>
</protein>
<organism evidence="1 2">
    <name type="scientific">Pseudomonas turukhanskensis</name>
    <dbReference type="NCBI Taxonomy" id="1806536"/>
    <lineage>
        <taxon>Bacteria</taxon>
        <taxon>Pseudomonadati</taxon>
        <taxon>Pseudomonadota</taxon>
        <taxon>Gammaproteobacteria</taxon>
        <taxon>Pseudomonadales</taxon>
        <taxon>Pseudomonadaceae</taxon>
        <taxon>Pseudomonas</taxon>
    </lineage>
</organism>
<evidence type="ECO:0000313" key="1">
    <source>
        <dbReference type="EMBL" id="GLK88829.1"/>
    </source>
</evidence>